<dbReference type="PANTHER" id="PTHR11220">
    <property type="entry name" value="HEME-BINDING PROTEIN-RELATED"/>
    <property type="match status" value="1"/>
</dbReference>
<proteinExistence type="predicted"/>
<accession>A0A5E8GVI4</accession>
<dbReference type="Pfam" id="PF04832">
    <property type="entry name" value="SOUL"/>
    <property type="match status" value="1"/>
</dbReference>
<sequence>MVRANHDRATLQQPVHELLQEHSQFEIRHYPAAGAVRIIESNGRSAATRNGFNALYSYITGNNEDRHHYDMTAPVLQRACSTNRGSQHLGDKGDLMGGDWEMFFFLPDGVDAASAAEPVNTRIEATTLGERKVAVRSFSGRWSDQNFADEAMHLLASLTENGFTTTGPVSFAFYDAPSILPAKRYNEVQIEVE</sequence>
<dbReference type="EMBL" id="ACCU02000002">
    <property type="protein sequence ID" value="EEE43903.2"/>
    <property type="molecule type" value="Genomic_DNA"/>
</dbReference>
<name>A0A5E8GVI4_ROSAD</name>
<protein>
    <submittedName>
        <fullName evidence="1">SOUL heme-binding protein</fullName>
    </submittedName>
</protein>
<comment type="caution">
    <text evidence="1">The sequence shown here is derived from an EMBL/GenBank/DDBJ whole genome shotgun (WGS) entry which is preliminary data.</text>
</comment>
<organism evidence="1 2">
    <name type="scientific">Roseibium alexandrii (strain DSM 17067 / NCIMB 14079 / DFL-11)</name>
    <name type="common">Labrenzia alexandrii</name>
    <dbReference type="NCBI Taxonomy" id="244592"/>
    <lineage>
        <taxon>Bacteria</taxon>
        <taxon>Pseudomonadati</taxon>
        <taxon>Pseudomonadota</taxon>
        <taxon>Alphaproteobacteria</taxon>
        <taxon>Hyphomicrobiales</taxon>
        <taxon>Stappiaceae</taxon>
        <taxon>Roseibium</taxon>
    </lineage>
</organism>
<dbReference type="AlphaFoldDB" id="A0A5E8GVI4"/>
<evidence type="ECO:0000313" key="1">
    <source>
        <dbReference type="EMBL" id="EEE43903.2"/>
    </source>
</evidence>
<dbReference type="InterPro" id="IPR011256">
    <property type="entry name" value="Reg_factor_effector_dom_sf"/>
</dbReference>
<gene>
    <name evidence="1" type="ORF">SADFL11_1189</name>
</gene>
<dbReference type="Proteomes" id="UP000004703">
    <property type="component" value="Chromosome"/>
</dbReference>
<reference evidence="1 2" key="2">
    <citation type="submission" date="2013-04" db="EMBL/GenBank/DDBJ databases">
        <authorList>
            <person name="Fiebig A."/>
            <person name="Pradella S."/>
            <person name="Wagner-Doebler I."/>
        </authorList>
    </citation>
    <scope>NUCLEOTIDE SEQUENCE [LARGE SCALE GENOMIC DNA]</scope>
    <source>
        <strain evidence="2">DSM 17067 / NCIMB 14079 / DFL-11</strain>
    </source>
</reference>
<reference evidence="1 2" key="1">
    <citation type="submission" date="2008-01" db="EMBL/GenBank/DDBJ databases">
        <authorList>
            <person name="Wagner-Dobler I."/>
            <person name="Ferriera S."/>
            <person name="Johnson J."/>
            <person name="Kravitz S."/>
            <person name="Beeson K."/>
            <person name="Sutton G."/>
            <person name="Rogers Y.-H."/>
            <person name="Friedman R."/>
            <person name="Frazier M."/>
            <person name="Venter J.C."/>
        </authorList>
    </citation>
    <scope>NUCLEOTIDE SEQUENCE [LARGE SCALE GENOMIC DNA]</scope>
    <source>
        <strain evidence="2">DSM 17067 / NCIMB 14079 / DFL-11</strain>
    </source>
</reference>
<dbReference type="PANTHER" id="PTHR11220:SF1">
    <property type="entry name" value="HEME-BINDING PROTEIN 2"/>
    <property type="match status" value="1"/>
</dbReference>
<dbReference type="InterPro" id="IPR006917">
    <property type="entry name" value="SOUL_heme-bd"/>
</dbReference>
<dbReference type="RefSeq" id="WP_050775963.1">
    <property type="nucleotide sequence ID" value="NZ_CM011002.1"/>
</dbReference>
<evidence type="ECO:0000313" key="2">
    <source>
        <dbReference type="Proteomes" id="UP000004703"/>
    </source>
</evidence>
<dbReference type="SUPFAM" id="SSF55136">
    <property type="entry name" value="Probable bacterial effector-binding domain"/>
    <property type="match status" value="1"/>
</dbReference>
<dbReference type="Gene3D" id="3.20.80.10">
    <property type="entry name" value="Regulatory factor, effector binding domain"/>
    <property type="match status" value="1"/>
</dbReference>